<gene>
    <name evidence="2" type="ORF">TCNE_LOCUS19115</name>
</gene>
<dbReference type="WBParaSite" id="TCNE_0001911901-mRNA-1">
    <property type="protein sequence ID" value="TCNE_0001911901-mRNA-1"/>
    <property type="gene ID" value="TCNE_0001911901"/>
</dbReference>
<feature type="region of interest" description="Disordered" evidence="1">
    <location>
        <begin position="97"/>
        <end position="124"/>
    </location>
</feature>
<feature type="compositionally biased region" description="Polar residues" evidence="1">
    <location>
        <begin position="1"/>
        <end position="18"/>
    </location>
</feature>
<feature type="region of interest" description="Disordered" evidence="1">
    <location>
        <begin position="1"/>
        <end position="21"/>
    </location>
</feature>
<evidence type="ECO:0000313" key="4">
    <source>
        <dbReference type="WBParaSite" id="TCNE_0001911901-mRNA-1"/>
    </source>
</evidence>
<accession>A0A183VEE5</accession>
<dbReference type="AlphaFoldDB" id="A0A183VEE5"/>
<dbReference type="Proteomes" id="UP000050794">
    <property type="component" value="Unassembled WGS sequence"/>
</dbReference>
<evidence type="ECO:0000313" key="3">
    <source>
        <dbReference type="Proteomes" id="UP000050794"/>
    </source>
</evidence>
<evidence type="ECO:0000313" key="2">
    <source>
        <dbReference type="EMBL" id="VDM50436.1"/>
    </source>
</evidence>
<sequence length="226" mass="23173">MDTSNLSMRASSPPTTEGGSAYLPNVPILDANALQAAYLAIQMQNQMQQNQQQAAAANAAAAAAFPLLATLPPSAASEAERLLAQAALAEAHITPSVPPAFQDSSSASRHSLSPPRQTSAFSPIRAIGNPITATAPSRPQYAPPPSPLDMMLLQMQMAAAAVGLVQSPFSLLPSTSAFGLLAPHLRLQPPVSGFGSLPLTANTSTSLAQLVPNIAVTSQADLVSGF</sequence>
<name>A0A183VEE5_TOXCA</name>
<proteinExistence type="predicted"/>
<protein>
    <submittedName>
        <fullName evidence="4">MBNL3</fullName>
    </submittedName>
</protein>
<evidence type="ECO:0000256" key="1">
    <source>
        <dbReference type="SAM" id="MobiDB-lite"/>
    </source>
</evidence>
<reference evidence="4" key="1">
    <citation type="submission" date="2016-06" db="UniProtKB">
        <authorList>
            <consortium name="WormBaseParasite"/>
        </authorList>
    </citation>
    <scope>IDENTIFICATION</scope>
</reference>
<reference evidence="2 3" key="2">
    <citation type="submission" date="2018-11" db="EMBL/GenBank/DDBJ databases">
        <authorList>
            <consortium name="Pathogen Informatics"/>
        </authorList>
    </citation>
    <scope>NUCLEOTIDE SEQUENCE [LARGE SCALE GENOMIC DNA]</scope>
</reference>
<feature type="compositionally biased region" description="Low complexity" evidence="1">
    <location>
        <begin position="104"/>
        <end position="113"/>
    </location>
</feature>
<keyword evidence="3" id="KW-1185">Reference proteome</keyword>
<organism evidence="3 4">
    <name type="scientific">Toxocara canis</name>
    <name type="common">Canine roundworm</name>
    <dbReference type="NCBI Taxonomy" id="6265"/>
    <lineage>
        <taxon>Eukaryota</taxon>
        <taxon>Metazoa</taxon>
        <taxon>Ecdysozoa</taxon>
        <taxon>Nematoda</taxon>
        <taxon>Chromadorea</taxon>
        <taxon>Rhabditida</taxon>
        <taxon>Spirurina</taxon>
        <taxon>Ascaridomorpha</taxon>
        <taxon>Ascaridoidea</taxon>
        <taxon>Toxocaridae</taxon>
        <taxon>Toxocara</taxon>
    </lineage>
</organism>
<dbReference type="EMBL" id="UYWY01026400">
    <property type="protein sequence ID" value="VDM50436.1"/>
    <property type="molecule type" value="Genomic_DNA"/>
</dbReference>